<name>A0A1I4S2L9_9RHOB</name>
<gene>
    <name evidence="2" type="ORF">SAMN04488042_10999</name>
</gene>
<keyword evidence="1" id="KW-0812">Transmembrane</keyword>
<keyword evidence="1" id="KW-1133">Transmembrane helix</keyword>
<dbReference type="AlphaFoldDB" id="A0A1I4S2L9"/>
<feature type="transmembrane region" description="Helical" evidence="1">
    <location>
        <begin position="6"/>
        <end position="25"/>
    </location>
</feature>
<dbReference type="InterPro" id="IPR021737">
    <property type="entry name" value="Phage_phiKZ_Orf197"/>
</dbReference>
<dbReference type="Proteomes" id="UP000199144">
    <property type="component" value="Unassembled WGS sequence"/>
</dbReference>
<keyword evidence="3" id="KW-1185">Reference proteome</keyword>
<evidence type="ECO:0000256" key="1">
    <source>
        <dbReference type="SAM" id="Phobius"/>
    </source>
</evidence>
<keyword evidence="1" id="KW-0472">Membrane</keyword>
<evidence type="ECO:0000313" key="2">
    <source>
        <dbReference type="EMBL" id="SFM58463.1"/>
    </source>
</evidence>
<accession>A0A1I4S2L9</accession>
<evidence type="ECO:0000313" key="3">
    <source>
        <dbReference type="Proteomes" id="UP000199144"/>
    </source>
</evidence>
<protein>
    <recommendedName>
        <fullName evidence="4">DUF3307 domain-containing protein</fullName>
    </recommendedName>
</protein>
<dbReference type="Pfam" id="PF11750">
    <property type="entry name" value="DUF3307"/>
    <property type="match status" value="1"/>
</dbReference>
<feature type="transmembrane region" description="Helical" evidence="1">
    <location>
        <begin position="46"/>
        <end position="72"/>
    </location>
</feature>
<dbReference type="STRING" id="254406.SAMN04488042_10999"/>
<evidence type="ECO:0008006" key="4">
    <source>
        <dbReference type="Google" id="ProtNLM"/>
    </source>
</evidence>
<reference evidence="2 3" key="1">
    <citation type="submission" date="2016-10" db="EMBL/GenBank/DDBJ databases">
        <authorList>
            <person name="de Groot N.N."/>
        </authorList>
    </citation>
    <scope>NUCLEOTIDE SEQUENCE [LARGE SCALE GENOMIC DNA]</scope>
    <source>
        <strain evidence="2 3">DSM 15283</strain>
    </source>
</reference>
<dbReference type="EMBL" id="FOTQ01000009">
    <property type="protein sequence ID" value="SFM58463.1"/>
    <property type="molecule type" value="Genomic_DNA"/>
</dbReference>
<dbReference type="OrthoDB" id="558011at2"/>
<sequence>MDHDMTILLLFAALQIKHLVADFFLQNSKMIMGREKYWHVGRAQHAGIHVLMTAVIFALFGTDLTLILWIVLAEFVVHFHIDWAKARYSTSRALTPDQPMYWYAMGTDQALHQLTYIAMVWAWLSFS</sequence>
<organism evidence="2 3">
    <name type="scientific">Shimia aestuarii</name>
    <dbReference type="NCBI Taxonomy" id="254406"/>
    <lineage>
        <taxon>Bacteria</taxon>
        <taxon>Pseudomonadati</taxon>
        <taxon>Pseudomonadota</taxon>
        <taxon>Alphaproteobacteria</taxon>
        <taxon>Rhodobacterales</taxon>
        <taxon>Roseobacteraceae</taxon>
    </lineage>
</organism>
<feature type="transmembrane region" description="Helical" evidence="1">
    <location>
        <begin position="110"/>
        <end position="126"/>
    </location>
</feature>
<proteinExistence type="predicted"/>